<reference evidence="1 2" key="1">
    <citation type="submission" date="2024-04" db="EMBL/GenBank/DDBJ databases">
        <title>Tritrichomonas musculus Genome.</title>
        <authorList>
            <person name="Alves-Ferreira E."/>
            <person name="Grigg M."/>
            <person name="Lorenzi H."/>
            <person name="Galac M."/>
        </authorList>
    </citation>
    <scope>NUCLEOTIDE SEQUENCE [LARGE SCALE GENOMIC DNA]</scope>
    <source>
        <strain evidence="1 2">EAF2021</strain>
    </source>
</reference>
<accession>A0ABR2IXK0</accession>
<name>A0ABR2IXK0_9EUKA</name>
<organism evidence="1 2">
    <name type="scientific">Tritrichomonas musculus</name>
    <dbReference type="NCBI Taxonomy" id="1915356"/>
    <lineage>
        <taxon>Eukaryota</taxon>
        <taxon>Metamonada</taxon>
        <taxon>Parabasalia</taxon>
        <taxon>Tritrichomonadida</taxon>
        <taxon>Tritrichomonadidae</taxon>
        <taxon>Tritrichomonas</taxon>
    </lineage>
</organism>
<protein>
    <recommendedName>
        <fullName evidence="3">F5/8 type C domain-containing protein</fullName>
    </recommendedName>
</protein>
<comment type="caution">
    <text evidence="1">The sequence shown here is derived from an EMBL/GenBank/DDBJ whole genome shotgun (WGS) entry which is preliminary data.</text>
</comment>
<proteinExistence type="predicted"/>
<keyword evidence="2" id="KW-1185">Reference proteome</keyword>
<evidence type="ECO:0000313" key="2">
    <source>
        <dbReference type="Proteomes" id="UP001470230"/>
    </source>
</evidence>
<dbReference type="EMBL" id="JAPFFF010000014">
    <property type="protein sequence ID" value="KAK8870312.1"/>
    <property type="molecule type" value="Genomic_DNA"/>
</dbReference>
<evidence type="ECO:0008006" key="3">
    <source>
        <dbReference type="Google" id="ProtNLM"/>
    </source>
</evidence>
<evidence type="ECO:0000313" key="1">
    <source>
        <dbReference type="EMBL" id="KAK8870312.1"/>
    </source>
</evidence>
<gene>
    <name evidence="1" type="ORF">M9Y10_008190</name>
</gene>
<dbReference type="Proteomes" id="UP001470230">
    <property type="component" value="Unassembled WGS sequence"/>
</dbReference>
<sequence length="59" mass="6755">MIDQRYNCSALNGDRLVGTFDVKPNNFTRFVRIRQIGELWGGGNMQLQAVEFYGSLKTQ</sequence>